<organism evidence="1">
    <name type="scientific">marine sediment metagenome</name>
    <dbReference type="NCBI Taxonomy" id="412755"/>
    <lineage>
        <taxon>unclassified sequences</taxon>
        <taxon>metagenomes</taxon>
        <taxon>ecological metagenomes</taxon>
    </lineage>
</organism>
<name>A0A0F8YRI5_9ZZZZ</name>
<accession>A0A0F8YRI5</accession>
<comment type="caution">
    <text evidence="1">The sequence shown here is derived from an EMBL/GenBank/DDBJ whole genome shotgun (WGS) entry which is preliminary data.</text>
</comment>
<sequence>MPSAPWIPGSWYWQKIDRAASGGRDILGRRLPFSYALFSSFGIKLAGQEVRIGFARLGQEFDAIARSLAFQETQNEQDKFQKFISPEEYLRVKESLKKKRKLLEKRAREIFKHKR</sequence>
<reference evidence="1" key="1">
    <citation type="journal article" date="2015" name="Nature">
        <title>Complex archaea that bridge the gap between prokaryotes and eukaryotes.</title>
        <authorList>
            <person name="Spang A."/>
            <person name="Saw J.H."/>
            <person name="Jorgensen S.L."/>
            <person name="Zaremba-Niedzwiedzka K."/>
            <person name="Martijn J."/>
            <person name="Lind A.E."/>
            <person name="van Eijk R."/>
            <person name="Schleper C."/>
            <person name="Guy L."/>
            <person name="Ettema T.J."/>
        </authorList>
    </citation>
    <scope>NUCLEOTIDE SEQUENCE</scope>
</reference>
<dbReference type="AlphaFoldDB" id="A0A0F8YRI5"/>
<dbReference type="EMBL" id="LAZR01051949">
    <property type="protein sequence ID" value="KKK84053.1"/>
    <property type="molecule type" value="Genomic_DNA"/>
</dbReference>
<gene>
    <name evidence="1" type="ORF">LCGC14_2787240</name>
</gene>
<evidence type="ECO:0000313" key="1">
    <source>
        <dbReference type="EMBL" id="KKK84053.1"/>
    </source>
</evidence>
<proteinExistence type="predicted"/>
<protein>
    <submittedName>
        <fullName evidence="1">Uncharacterized protein</fullName>
    </submittedName>
</protein>